<accession>A0A7S4MA66</accession>
<organism evidence="1">
    <name type="scientific">Odontella aurita</name>
    <dbReference type="NCBI Taxonomy" id="265563"/>
    <lineage>
        <taxon>Eukaryota</taxon>
        <taxon>Sar</taxon>
        <taxon>Stramenopiles</taxon>
        <taxon>Ochrophyta</taxon>
        <taxon>Bacillariophyta</taxon>
        <taxon>Mediophyceae</taxon>
        <taxon>Biddulphiophycidae</taxon>
        <taxon>Eupodiscales</taxon>
        <taxon>Odontellaceae</taxon>
        <taxon>Odontella</taxon>
    </lineage>
</organism>
<evidence type="ECO:0000313" key="1">
    <source>
        <dbReference type="EMBL" id="CAE2210778.1"/>
    </source>
</evidence>
<dbReference type="EMBL" id="HBKQ01006681">
    <property type="protein sequence ID" value="CAE2210778.1"/>
    <property type="molecule type" value="Transcribed_RNA"/>
</dbReference>
<sequence>MCMREEIVRPGGFFWECVAPQEVSAYRAYAPKGIHRDNGELDSLRVNCRYIFLPEEVVTLSGFLFYTPKTFSALDEMVITVYLCTNFIPVFRISKLCHFL</sequence>
<gene>
    <name evidence="1" type="ORF">OAUR00152_LOCUS4451</name>
</gene>
<proteinExistence type="predicted"/>
<reference evidence="1" key="1">
    <citation type="submission" date="2021-01" db="EMBL/GenBank/DDBJ databases">
        <authorList>
            <person name="Corre E."/>
            <person name="Pelletier E."/>
            <person name="Niang G."/>
            <person name="Scheremetjew M."/>
            <person name="Finn R."/>
            <person name="Kale V."/>
            <person name="Holt S."/>
            <person name="Cochrane G."/>
            <person name="Meng A."/>
            <person name="Brown T."/>
            <person name="Cohen L."/>
        </authorList>
    </citation>
    <scope>NUCLEOTIDE SEQUENCE</scope>
    <source>
        <strain evidence="1">Isolate 1302-5</strain>
    </source>
</reference>
<name>A0A7S4MA66_9STRA</name>
<dbReference type="AlphaFoldDB" id="A0A7S4MA66"/>
<protein>
    <submittedName>
        <fullName evidence="1">Uncharacterized protein</fullName>
    </submittedName>
</protein>